<organism evidence="7 9">
    <name type="scientific">Mycobacterium persicum</name>
    <dbReference type="NCBI Taxonomy" id="1487726"/>
    <lineage>
        <taxon>Bacteria</taxon>
        <taxon>Bacillati</taxon>
        <taxon>Actinomycetota</taxon>
        <taxon>Actinomycetes</taxon>
        <taxon>Mycobacteriales</taxon>
        <taxon>Mycobacteriaceae</taxon>
        <taxon>Mycobacterium</taxon>
    </lineage>
</organism>
<proteinExistence type="inferred from homology"/>
<evidence type="ECO:0000313" key="9">
    <source>
        <dbReference type="Proteomes" id="UP000192335"/>
    </source>
</evidence>
<keyword evidence="10" id="KW-1185">Reference proteome</keyword>
<dbReference type="Proteomes" id="UP000271464">
    <property type="component" value="Unassembled WGS sequence"/>
</dbReference>
<dbReference type="InterPro" id="IPR050121">
    <property type="entry name" value="Cytochrome_P450_monoxygenase"/>
</dbReference>
<dbReference type="Pfam" id="PF00067">
    <property type="entry name" value="p450"/>
    <property type="match status" value="1"/>
</dbReference>
<dbReference type="InterPro" id="IPR017972">
    <property type="entry name" value="Cyt_P450_CS"/>
</dbReference>
<reference evidence="7 9" key="1">
    <citation type="submission" date="2017-02" db="EMBL/GenBank/DDBJ databases">
        <title>Mycobacterium kansasii genomes.</title>
        <authorList>
            <person name="Borowka P."/>
            <person name="Strapagiel D."/>
            <person name="Marciniak B."/>
            <person name="Lach J."/>
            <person name="Bakula Z."/>
            <person name="Van Ingen J."/>
            <person name="Safianowska A."/>
            <person name="Brzostek A."/>
            <person name="Dziadek J."/>
            <person name="Jagielski T."/>
        </authorList>
    </citation>
    <scope>NUCLEOTIDE SEQUENCE [LARGE SCALE GENOMIC DNA]</scope>
    <source>
        <strain evidence="7 9">12MK</strain>
    </source>
</reference>
<dbReference type="Gene3D" id="1.10.630.10">
    <property type="entry name" value="Cytochrome P450"/>
    <property type="match status" value="1"/>
</dbReference>
<dbReference type="InterPro" id="IPR036396">
    <property type="entry name" value="Cyt_P450_sf"/>
</dbReference>
<dbReference type="PRINTS" id="PR00465">
    <property type="entry name" value="EP450IV"/>
</dbReference>
<dbReference type="GO" id="GO:0004497">
    <property type="term" value="F:monooxygenase activity"/>
    <property type="evidence" value="ECO:0007669"/>
    <property type="project" value="UniProtKB-KW"/>
</dbReference>
<evidence type="ECO:0000313" key="7">
    <source>
        <dbReference type="EMBL" id="ORC09801.1"/>
    </source>
</evidence>
<keyword evidence="5 6" id="KW-0349">Heme</keyword>
<evidence type="ECO:0000256" key="1">
    <source>
        <dbReference type="ARBA" id="ARBA00001971"/>
    </source>
</evidence>
<keyword evidence="3 5" id="KW-0479">Metal-binding</keyword>
<dbReference type="EC" id="1.14.-.-" evidence="8"/>
<accession>A0A8E2LPQ5</accession>
<dbReference type="GO" id="GO:0005506">
    <property type="term" value="F:iron ion binding"/>
    <property type="evidence" value="ECO:0007669"/>
    <property type="project" value="InterPro"/>
</dbReference>
<dbReference type="InterPro" id="IPR001128">
    <property type="entry name" value="Cyt_P450"/>
</dbReference>
<comment type="cofactor">
    <cofactor evidence="1 5">
        <name>heme</name>
        <dbReference type="ChEBI" id="CHEBI:30413"/>
    </cofactor>
</comment>
<reference evidence="8 10" key="2">
    <citation type="submission" date="2018-09" db="EMBL/GenBank/DDBJ databases">
        <authorList>
            <person name="Tagini F."/>
        </authorList>
    </citation>
    <scope>NUCLEOTIDE SEQUENCE [LARGE SCALE GENOMIC DNA]</scope>
    <source>
        <strain evidence="8 10">MK4</strain>
    </source>
</reference>
<dbReference type="GO" id="GO:0016705">
    <property type="term" value="F:oxidoreductase activity, acting on paired donors, with incorporation or reduction of molecular oxygen"/>
    <property type="evidence" value="ECO:0007669"/>
    <property type="project" value="InterPro"/>
</dbReference>
<dbReference type="PANTHER" id="PTHR24305">
    <property type="entry name" value="CYTOCHROME P450"/>
    <property type="match status" value="1"/>
</dbReference>
<dbReference type="PRINTS" id="PR00385">
    <property type="entry name" value="P450"/>
</dbReference>
<evidence type="ECO:0000256" key="5">
    <source>
        <dbReference type="PIRSR" id="PIRSR602403-1"/>
    </source>
</evidence>
<protein>
    <submittedName>
        <fullName evidence="7 8">Cytochrome P450</fullName>
        <ecNumber evidence="8">1.14.-.-</ecNumber>
    </submittedName>
</protein>
<evidence type="ECO:0000313" key="10">
    <source>
        <dbReference type="Proteomes" id="UP000271464"/>
    </source>
</evidence>
<evidence type="ECO:0000256" key="2">
    <source>
        <dbReference type="ARBA" id="ARBA00010617"/>
    </source>
</evidence>
<comment type="caution">
    <text evidence="7">The sequence shown here is derived from an EMBL/GenBank/DDBJ whole genome shotgun (WGS) entry which is preliminary data.</text>
</comment>
<dbReference type="Proteomes" id="UP000192335">
    <property type="component" value="Unassembled WGS sequence"/>
</dbReference>
<evidence type="ECO:0000256" key="3">
    <source>
        <dbReference type="ARBA" id="ARBA00022723"/>
    </source>
</evidence>
<sequence length="426" mass="47324">MNAYRTVPYLPGEALLALYRHRGAVVDAGVGRHGFVYLLGAEANKFVFANADAFSWRETFESLVPVDGPTALIVSDGEDHRRRRSVVAPGLRHRQVQDYVQTMVCTIDAVIDTWRPGQRLDLYQEFRSAVRRSTAESLFGPRLAAHSDFLGAQLQPLLDLTHRPPQLMRLQRRLNSAAWRRAMAARRRIDDLVDAVIADARARPGPDDHMLTTLIDTLSDNEIRDAIVSLITAGYETTSGALAWAAHALLTLPGAWETVAREVDRELGGNPPAADDIGSLTYLNGLVQETLRLYSPGVISARRVMRDLVFDGHRIRSGRLLIFSAYVTHRLPEIWPAPREFRPQRWDPDSPDYRKPAPHEFIPFSGGLHRCIGAVMATTEMTVMLARLVARTTLRLPAQRIRAANFAALSPKPGLTVEVAGSVPAQ</sequence>
<dbReference type="EMBL" id="UPHM01000054">
    <property type="protein sequence ID" value="VAZ93405.1"/>
    <property type="molecule type" value="Genomic_DNA"/>
</dbReference>
<dbReference type="SUPFAM" id="SSF48264">
    <property type="entry name" value="Cytochrome P450"/>
    <property type="match status" value="1"/>
</dbReference>
<name>A0A8E2LPQ5_9MYCO</name>
<dbReference type="AlphaFoldDB" id="A0A8E2LPQ5"/>
<dbReference type="PANTHER" id="PTHR24305:SF166">
    <property type="entry name" value="CYTOCHROME P450 12A4, MITOCHONDRIAL-RELATED"/>
    <property type="match status" value="1"/>
</dbReference>
<dbReference type="GO" id="GO:0020037">
    <property type="term" value="F:heme binding"/>
    <property type="evidence" value="ECO:0007669"/>
    <property type="project" value="InterPro"/>
</dbReference>
<feature type="binding site" description="axial binding residue" evidence="5">
    <location>
        <position position="371"/>
    </location>
    <ligand>
        <name>heme</name>
        <dbReference type="ChEBI" id="CHEBI:30413"/>
    </ligand>
    <ligandPart>
        <name>Fe</name>
        <dbReference type="ChEBI" id="CHEBI:18248"/>
    </ligandPart>
</feature>
<dbReference type="EMBL" id="MWQA01000001">
    <property type="protein sequence ID" value="ORC09801.1"/>
    <property type="molecule type" value="Genomic_DNA"/>
</dbReference>
<keyword evidence="6" id="KW-0503">Monooxygenase</keyword>
<evidence type="ECO:0000256" key="4">
    <source>
        <dbReference type="ARBA" id="ARBA00023004"/>
    </source>
</evidence>
<dbReference type="PROSITE" id="PS00086">
    <property type="entry name" value="CYTOCHROME_P450"/>
    <property type="match status" value="1"/>
</dbReference>
<evidence type="ECO:0000313" key="8">
    <source>
        <dbReference type="EMBL" id="VAZ93405.1"/>
    </source>
</evidence>
<comment type="similarity">
    <text evidence="2 6">Belongs to the cytochrome P450 family.</text>
</comment>
<dbReference type="InterPro" id="IPR002403">
    <property type="entry name" value="Cyt_P450_E_grp-IV"/>
</dbReference>
<gene>
    <name evidence="7" type="ORF">B4U45_27575</name>
    <name evidence="8" type="ORF">LAUMK4_02444</name>
</gene>
<keyword evidence="6 8" id="KW-0560">Oxidoreductase</keyword>
<evidence type="ECO:0000256" key="6">
    <source>
        <dbReference type="RuleBase" id="RU000461"/>
    </source>
</evidence>
<keyword evidence="4 5" id="KW-0408">Iron</keyword>